<keyword evidence="4 8" id="KW-0418">Kinase</keyword>
<evidence type="ECO:0000256" key="1">
    <source>
        <dbReference type="ARBA" id="ARBA00011003"/>
    </source>
</evidence>
<keyword evidence="3" id="KW-0547">Nucleotide-binding</keyword>
<keyword evidence="2" id="KW-0808">Transferase</keyword>
<keyword evidence="9" id="KW-1185">Reference proteome</keyword>
<feature type="non-terminal residue" evidence="8">
    <location>
        <position position="1"/>
    </location>
</feature>
<feature type="region of interest" description="Disordered" evidence="6">
    <location>
        <begin position="37"/>
        <end position="116"/>
    </location>
</feature>
<evidence type="ECO:0000256" key="3">
    <source>
        <dbReference type="ARBA" id="ARBA00022741"/>
    </source>
</evidence>
<dbReference type="Proteomes" id="UP000553632">
    <property type="component" value="Unassembled WGS sequence"/>
</dbReference>
<keyword evidence="5" id="KW-0067">ATP-binding</keyword>
<organism evidence="8 9">
    <name type="scientific">Perkinsus olseni</name>
    <name type="common">Perkinsus atlanticus</name>
    <dbReference type="NCBI Taxonomy" id="32597"/>
    <lineage>
        <taxon>Eukaryota</taxon>
        <taxon>Sar</taxon>
        <taxon>Alveolata</taxon>
        <taxon>Perkinsozoa</taxon>
        <taxon>Perkinsea</taxon>
        <taxon>Perkinsida</taxon>
        <taxon>Perkinsidae</taxon>
        <taxon>Perkinsus</taxon>
    </lineage>
</organism>
<dbReference type="PANTHER" id="PTHR12755:SF3">
    <property type="entry name" value="POLYNUCLEOTIDE 5'-HYDROXYL-KINASE NOL9"/>
    <property type="match status" value="1"/>
</dbReference>
<comment type="similarity">
    <text evidence="1">Belongs to the Clp1 family. NOL9/GRC3 subfamily.</text>
</comment>
<evidence type="ECO:0000256" key="6">
    <source>
        <dbReference type="SAM" id="MobiDB-lite"/>
    </source>
</evidence>
<gene>
    <name evidence="8" type="primary">NOL9</name>
    <name evidence="8" type="ORF">FOZ63_002747</name>
</gene>
<dbReference type="Pfam" id="PF16575">
    <property type="entry name" value="CLP1_P"/>
    <property type="match status" value="1"/>
</dbReference>
<dbReference type="GO" id="GO:0006396">
    <property type="term" value="P:RNA processing"/>
    <property type="evidence" value="ECO:0007669"/>
    <property type="project" value="InterPro"/>
</dbReference>
<evidence type="ECO:0000313" key="9">
    <source>
        <dbReference type="Proteomes" id="UP000553632"/>
    </source>
</evidence>
<dbReference type="InterPro" id="IPR032319">
    <property type="entry name" value="CLP1_P"/>
</dbReference>
<dbReference type="AlphaFoldDB" id="A0A7J6S4Q9"/>
<feature type="domain" description="Clp1 P-loop" evidence="7">
    <location>
        <begin position="248"/>
        <end position="433"/>
    </location>
</feature>
<feature type="region of interest" description="Disordered" evidence="6">
    <location>
        <begin position="130"/>
        <end position="151"/>
    </location>
</feature>
<evidence type="ECO:0000256" key="5">
    <source>
        <dbReference type="ARBA" id="ARBA00022840"/>
    </source>
</evidence>
<accession>A0A7J6S4Q9</accession>
<dbReference type="InterPro" id="IPR045116">
    <property type="entry name" value="Clp1/Grc3"/>
</dbReference>
<evidence type="ECO:0000256" key="2">
    <source>
        <dbReference type="ARBA" id="ARBA00022679"/>
    </source>
</evidence>
<feature type="compositionally biased region" description="Low complexity" evidence="6">
    <location>
        <begin position="99"/>
        <end position="116"/>
    </location>
</feature>
<protein>
    <submittedName>
        <fullName evidence="8">Polynucleotide 5'-hydroxyl-kinase nol9</fullName>
    </submittedName>
</protein>
<sequence length="441" mass="47321">VWKPVLSSGNLSELQLQFLRANSDAFNMLLNEEDHINNNTTHNNMTSSRNLSDKSASASRIANATRKSVLSSSSSTTNDIAGPRRIRSSRHRSVPDQQPSTAGGVTSAAAAATEGPAAPTSSLICIKAMMSDDDDDDDDDGRHVPTSSSSFISSSFEASYPVVIALSTTTSSSSSITNDNIITPLIDGSHAADDDDGRHDKDTSMLSLFTIPLEWLETIDTIITESASSSSSSLPKRDGQALKVMVIGSKGSGKSSFVRVATNRYLSTTIADHHHHHKDSCPPLVRVVDLDCGQPDVALPGTICIDLCHEVRLYPGPTSVIHNPTTTTAAGAAGAAGAASTTHQRQQQQQLYTGACTPALNPRDYVDKCCRLMDEAMRRDKGHEGSSSSPPVLVNTPGWYGGLGGHILAYLRYYIQPHIVIVLGDEQHQQEHNHYWSDLCN</sequence>
<evidence type="ECO:0000259" key="7">
    <source>
        <dbReference type="Pfam" id="PF16575"/>
    </source>
</evidence>
<dbReference type="EMBL" id="JABANO010020775">
    <property type="protein sequence ID" value="KAF4727924.1"/>
    <property type="molecule type" value="Genomic_DNA"/>
</dbReference>
<dbReference type="InterPro" id="IPR027417">
    <property type="entry name" value="P-loop_NTPase"/>
</dbReference>
<evidence type="ECO:0000256" key="4">
    <source>
        <dbReference type="ARBA" id="ARBA00022777"/>
    </source>
</evidence>
<dbReference type="PANTHER" id="PTHR12755">
    <property type="entry name" value="CLEAVAGE/POLYADENYLATION FACTOR IA SUBUNIT CLP1P"/>
    <property type="match status" value="1"/>
</dbReference>
<dbReference type="GO" id="GO:0051731">
    <property type="term" value="F:polynucleotide 5'-hydroxyl-kinase activity"/>
    <property type="evidence" value="ECO:0007669"/>
    <property type="project" value="InterPro"/>
</dbReference>
<name>A0A7J6S4Q9_PEROL</name>
<dbReference type="GO" id="GO:0005524">
    <property type="term" value="F:ATP binding"/>
    <property type="evidence" value="ECO:0007669"/>
    <property type="project" value="UniProtKB-KW"/>
</dbReference>
<feature type="non-terminal residue" evidence="8">
    <location>
        <position position="441"/>
    </location>
</feature>
<proteinExistence type="inferred from homology"/>
<feature type="compositionally biased region" description="Polar residues" evidence="6">
    <location>
        <begin position="45"/>
        <end position="70"/>
    </location>
</feature>
<evidence type="ECO:0000313" key="8">
    <source>
        <dbReference type="EMBL" id="KAF4727924.1"/>
    </source>
</evidence>
<dbReference type="Gene3D" id="3.40.50.300">
    <property type="entry name" value="P-loop containing nucleotide triphosphate hydrolases"/>
    <property type="match status" value="1"/>
</dbReference>
<comment type="caution">
    <text evidence="8">The sequence shown here is derived from an EMBL/GenBank/DDBJ whole genome shotgun (WGS) entry which is preliminary data.</text>
</comment>
<reference evidence="8 9" key="1">
    <citation type="submission" date="2020-04" db="EMBL/GenBank/DDBJ databases">
        <title>Perkinsus olseni comparative genomics.</title>
        <authorList>
            <person name="Bogema D.R."/>
        </authorList>
    </citation>
    <scope>NUCLEOTIDE SEQUENCE [LARGE SCALE GENOMIC DNA]</scope>
    <source>
        <strain evidence="8 9">ATCC PRA-207</strain>
    </source>
</reference>